<evidence type="ECO:0008006" key="3">
    <source>
        <dbReference type="Google" id="ProtNLM"/>
    </source>
</evidence>
<evidence type="ECO:0000313" key="2">
    <source>
        <dbReference type="Proteomes" id="UP000235406"/>
    </source>
</evidence>
<dbReference type="AlphaFoldDB" id="A0A2N7JUC8"/>
<proteinExistence type="predicted"/>
<comment type="caution">
    <text evidence="1">The sequence shown here is derived from an EMBL/GenBank/DDBJ whole genome shotgun (WGS) entry which is preliminary data.</text>
</comment>
<protein>
    <recommendedName>
        <fullName evidence="3">N-acetyltransferase domain-containing protein</fullName>
    </recommendedName>
</protein>
<accession>A0A2N7JUC8</accession>
<name>A0A2N7JUC8_9VIBR</name>
<evidence type="ECO:0000313" key="1">
    <source>
        <dbReference type="EMBL" id="PMM62540.1"/>
    </source>
</evidence>
<gene>
    <name evidence="1" type="ORF">BCT49_18655</name>
</gene>
<dbReference type="EMBL" id="MCZK01000174">
    <property type="protein sequence ID" value="PMM62540.1"/>
    <property type="molecule type" value="Genomic_DNA"/>
</dbReference>
<sequence length="171" mass="20051">MNKVLQKLINLIYVNRTLLVFELNYNLIPVDNSRLKKEVIGNNEVKLFLNSGEEEVHYSYLKSGTIYCKEIDANILTDSIYMYRCFTSKKHRRKGIYNEALKIASQTFPDKKTYISVLSSNEASINAIMKQADRMCGVCCYQRYFYFFKVRRFFFDTKDITLGIPSGLIER</sequence>
<organism evidence="1 2">
    <name type="scientific">Vibrio lentus</name>
    <dbReference type="NCBI Taxonomy" id="136468"/>
    <lineage>
        <taxon>Bacteria</taxon>
        <taxon>Pseudomonadati</taxon>
        <taxon>Pseudomonadota</taxon>
        <taxon>Gammaproteobacteria</taxon>
        <taxon>Vibrionales</taxon>
        <taxon>Vibrionaceae</taxon>
        <taxon>Vibrio</taxon>
    </lineage>
</organism>
<dbReference type="Proteomes" id="UP000235406">
    <property type="component" value="Unassembled WGS sequence"/>
</dbReference>
<reference evidence="2" key="1">
    <citation type="submission" date="2016-07" db="EMBL/GenBank/DDBJ databases">
        <title>Nontailed viruses are major unrecognized killers of bacteria in the ocean.</title>
        <authorList>
            <person name="Kauffman K."/>
            <person name="Hussain F."/>
            <person name="Yang J."/>
            <person name="Arevalo P."/>
            <person name="Brown J."/>
            <person name="Cutler M."/>
            <person name="Kelly L."/>
            <person name="Polz M.F."/>
        </authorList>
    </citation>
    <scope>NUCLEOTIDE SEQUENCE [LARGE SCALE GENOMIC DNA]</scope>
    <source>
        <strain evidence="2">10N.261.46.F8</strain>
    </source>
</reference>